<protein>
    <submittedName>
        <fullName evidence="3">Uncharacterized protein</fullName>
    </submittedName>
</protein>
<proteinExistence type="predicted"/>
<feature type="transmembrane region" description="Helical" evidence="2">
    <location>
        <begin position="21"/>
        <end position="39"/>
    </location>
</feature>
<gene>
    <name evidence="3" type="ORF">AP20H10_07890</name>
</gene>
<keyword evidence="1" id="KW-0732">Signal</keyword>
<keyword evidence="2" id="KW-0812">Transmembrane</keyword>
<dbReference type="RefSeq" id="WP_353317927.1">
    <property type="nucleotide sequence ID" value="NZ_BAABVV010000033.1"/>
</dbReference>
<sequence>MKKDLKKNNEKKILRKVKKNWVVMAVATFAITGSASVIGTHSVTAAASDTAQNNTSNSTD</sequence>
<organism evidence="3 4">
    <name type="scientific">Apilactobacillus apinorum</name>
    <dbReference type="NCBI Taxonomy" id="1218495"/>
    <lineage>
        <taxon>Bacteria</taxon>
        <taxon>Bacillati</taxon>
        <taxon>Bacillota</taxon>
        <taxon>Bacilli</taxon>
        <taxon>Lactobacillales</taxon>
        <taxon>Lactobacillaceae</taxon>
        <taxon>Apilactobacillus</taxon>
    </lineage>
</organism>
<name>A0ABP9ZHZ3_9LACO</name>
<comment type="caution">
    <text evidence="3">The sequence shown here is derived from an EMBL/GenBank/DDBJ whole genome shotgun (WGS) entry which is preliminary data.</text>
</comment>
<evidence type="ECO:0000313" key="3">
    <source>
        <dbReference type="EMBL" id="GAA6114426.1"/>
    </source>
</evidence>
<evidence type="ECO:0000313" key="4">
    <source>
        <dbReference type="Proteomes" id="UP001438112"/>
    </source>
</evidence>
<dbReference type="NCBIfam" id="TIGR03715">
    <property type="entry name" value="KxYKxGKxW"/>
    <property type="match status" value="1"/>
</dbReference>
<evidence type="ECO:0000256" key="2">
    <source>
        <dbReference type="SAM" id="Phobius"/>
    </source>
</evidence>
<reference evidence="3 4" key="1">
    <citation type="submission" date="2024-03" db="EMBL/GenBank/DDBJ databases">
        <title>Inconsistent identification of Apilactobacillus kunkeei-related strains obtained by well-developed overall genome related indices.</title>
        <authorList>
            <person name="Maeno S."/>
            <person name="Endo A."/>
        </authorList>
    </citation>
    <scope>NUCLEOTIDE SEQUENCE [LARGE SCALE GENOMIC DNA]</scope>
    <source>
        <strain evidence="3 4">20H-10</strain>
    </source>
</reference>
<dbReference type="InterPro" id="IPR022263">
    <property type="entry name" value="KxYKxGKxW"/>
</dbReference>
<keyword evidence="2" id="KW-0472">Membrane</keyword>
<dbReference type="EMBL" id="BAABVV010000033">
    <property type="protein sequence ID" value="GAA6114426.1"/>
    <property type="molecule type" value="Genomic_DNA"/>
</dbReference>
<accession>A0ABP9ZHZ3</accession>
<dbReference type="Proteomes" id="UP001438112">
    <property type="component" value="Unassembled WGS sequence"/>
</dbReference>
<keyword evidence="2" id="KW-1133">Transmembrane helix</keyword>
<evidence type="ECO:0000256" key="1">
    <source>
        <dbReference type="ARBA" id="ARBA00022729"/>
    </source>
</evidence>
<keyword evidence="4" id="KW-1185">Reference proteome</keyword>